<evidence type="ECO:0000313" key="8">
    <source>
        <dbReference type="EMBL" id="EFX00023.1"/>
    </source>
</evidence>
<dbReference type="InterPro" id="IPR016167">
    <property type="entry name" value="FAD-bd_PCMH_sub1"/>
</dbReference>
<dbReference type="HOGENOM" id="CLU_018354_10_2_1"/>
<dbReference type="InParanoid" id="F0XQM4"/>
<dbReference type="Pfam" id="PF08031">
    <property type="entry name" value="BBE"/>
    <property type="match status" value="1"/>
</dbReference>
<dbReference type="InterPro" id="IPR016169">
    <property type="entry name" value="FAD-bd_PCMH_sub2"/>
</dbReference>
<gene>
    <name evidence="8" type="ORF">CMQ_340</name>
</gene>
<proteinExistence type="inferred from homology"/>
<feature type="domain" description="FAD-binding PCMH-type" evidence="7">
    <location>
        <begin position="51"/>
        <end position="230"/>
    </location>
</feature>
<comment type="similarity">
    <text evidence="2">Belongs to the oxygen-dependent FAD-linked oxidoreductase family.</text>
</comment>
<dbReference type="InterPro" id="IPR036318">
    <property type="entry name" value="FAD-bd_PCMH-like_sf"/>
</dbReference>
<dbReference type="Proteomes" id="UP000007796">
    <property type="component" value="Unassembled WGS sequence"/>
</dbReference>
<evidence type="ECO:0000256" key="6">
    <source>
        <dbReference type="SAM" id="SignalP"/>
    </source>
</evidence>
<sequence length="560" mass="63128">MHASLRLLRTVAAPLLRSATAQMFESRGVPVFVPGQPEYDRSIATSNRMYRFSRPECVVRPQSADQVQDIVRTARDSDVDITIKCNGHSYAGHSTAFSGISLDLRGMQKTSLDMDAKIVTMDSGCQWGHVYGTLVNGRHNGYIINGGRCPTVGVSGFTLGGGLGPFTRSLGMGCDTLAEATLVTADGKLVTVRDTDDPNSDEGRLFWALRGAGGGNFGVVVQMKMHVKKLKSPDKEVVAGKYIWTPDGGLTPDFLDVMNGFYTAPWSNNMTIDSTWICDTEKKHDAVRFTIAFDGGKSRYDINIDRGLKGEGMTKHLREQLMRRAMSEKSTRFLYESLVNQWLEETERAYPENKTYELFSSYIFNNESDEGRAEIKKATKIIADLMKTFRERFKDGDDASFQATWIHSGGEAAKKKPEETAFFWRQAVYHMYVTIQWKDKWLEGSMREFHKEVKAALRPSSLNGQAAFINFPDRDISSNKHEEMYFGKNAEKLRLIKAHWDKDGFFKFPHGIRRPDDPNDEVFDDMGESDKLAQEQWEAFGGEKNSSFCDTLEYLRAAGF</sequence>
<evidence type="ECO:0000259" key="7">
    <source>
        <dbReference type="PROSITE" id="PS51387"/>
    </source>
</evidence>
<dbReference type="GeneID" id="25976496"/>
<reference evidence="8 9" key="1">
    <citation type="journal article" date="2011" name="Proc. Natl. Acad. Sci. U.S.A.">
        <title>Genome and transcriptome analyses of the mountain pine beetle-fungal symbiont Grosmannia clavigera, a lodgepole pine pathogen.</title>
        <authorList>
            <person name="DiGuistini S."/>
            <person name="Wang Y."/>
            <person name="Liao N.Y."/>
            <person name="Taylor G."/>
            <person name="Tanguay P."/>
            <person name="Feau N."/>
            <person name="Henrissat B."/>
            <person name="Chan S.K."/>
            <person name="Hesse-Orce U."/>
            <person name="Alamouti S.M."/>
            <person name="Tsui C.K.M."/>
            <person name="Docking R.T."/>
            <person name="Levasseur A."/>
            <person name="Haridas S."/>
            <person name="Robertson G."/>
            <person name="Birol I."/>
            <person name="Holt R.A."/>
            <person name="Marra M.A."/>
            <person name="Hamelin R.C."/>
            <person name="Hirst M."/>
            <person name="Jones S.J.M."/>
            <person name="Bohlmann J."/>
            <person name="Breuil C."/>
        </authorList>
    </citation>
    <scope>NUCLEOTIDE SEQUENCE [LARGE SCALE GENOMIC DNA]</scope>
    <source>
        <strain evidence="9">kw1407 / UAMH 11150</strain>
    </source>
</reference>
<organism evidence="9">
    <name type="scientific">Grosmannia clavigera (strain kw1407 / UAMH 11150)</name>
    <name type="common">Blue stain fungus</name>
    <name type="synonym">Graphiocladiella clavigera</name>
    <dbReference type="NCBI Taxonomy" id="655863"/>
    <lineage>
        <taxon>Eukaryota</taxon>
        <taxon>Fungi</taxon>
        <taxon>Dikarya</taxon>
        <taxon>Ascomycota</taxon>
        <taxon>Pezizomycotina</taxon>
        <taxon>Sordariomycetes</taxon>
        <taxon>Sordariomycetidae</taxon>
        <taxon>Ophiostomatales</taxon>
        <taxon>Ophiostomataceae</taxon>
        <taxon>Leptographium</taxon>
    </lineage>
</organism>
<keyword evidence="6" id="KW-0732">Signal</keyword>
<keyword evidence="4" id="KW-0274">FAD</keyword>
<dbReference type="InterPro" id="IPR012951">
    <property type="entry name" value="BBE"/>
</dbReference>
<accession>F0XQM4</accession>
<keyword evidence="5" id="KW-0560">Oxidoreductase</keyword>
<dbReference type="InterPro" id="IPR016166">
    <property type="entry name" value="FAD-bd_PCMH"/>
</dbReference>
<dbReference type="Gene3D" id="3.40.462.20">
    <property type="match status" value="1"/>
</dbReference>
<dbReference type="SUPFAM" id="SSF56176">
    <property type="entry name" value="FAD-binding/transporter-associated domain-like"/>
    <property type="match status" value="1"/>
</dbReference>
<dbReference type="PANTHER" id="PTHR42973">
    <property type="entry name" value="BINDING OXIDOREDUCTASE, PUTATIVE (AFU_ORTHOLOGUE AFUA_1G17690)-RELATED"/>
    <property type="match status" value="1"/>
</dbReference>
<dbReference type="InterPro" id="IPR050416">
    <property type="entry name" value="FAD-linked_Oxidoreductase"/>
</dbReference>
<dbReference type="EMBL" id="GL629807">
    <property type="protein sequence ID" value="EFX00023.1"/>
    <property type="molecule type" value="Genomic_DNA"/>
</dbReference>
<dbReference type="PROSITE" id="PS51387">
    <property type="entry name" value="FAD_PCMH"/>
    <property type="match status" value="1"/>
</dbReference>
<dbReference type="InterPro" id="IPR006094">
    <property type="entry name" value="Oxid_FAD_bind_N"/>
</dbReference>
<dbReference type="PANTHER" id="PTHR42973:SF39">
    <property type="entry name" value="FAD-BINDING PCMH-TYPE DOMAIN-CONTAINING PROTEIN"/>
    <property type="match status" value="1"/>
</dbReference>
<dbReference type="Gene3D" id="3.30.43.10">
    <property type="entry name" value="Uridine Diphospho-n-acetylenolpyruvylglucosamine Reductase, domain 2"/>
    <property type="match status" value="1"/>
</dbReference>
<evidence type="ECO:0000256" key="5">
    <source>
        <dbReference type="ARBA" id="ARBA00023002"/>
    </source>
</evidence>
<comment type="cofactor">
    <cofactor evidence="1">
        <name>FAD</name>
        <dbReference type="ChEBI" id="CHEBI:57692"/>
    </cofactor>
</comment>
<dbReference type="GO" id="GO:0016491">
    <property type="term" value="F:oxidoreductase activity"/>
    <property type="evidence" value="ECO:0007669"/>
    <property type="project" value="UniProtKB-KW"/>
</dbReference>
<evidence type="ECO:0000256" key="4">
    <source>
        <dbReference type="ARBA" id="ARBA00022827"/>
    </source>
</evidence>
<evidence type="ECO:0000256" key="1">
    <source>
        <dbReference type="ARBA" id="ARBA00001974"/>
    </source>
</evidence>
<feature type="signal peptide" evidence="6">
    <location>
        <begin position="1"/>
        <end position="21"/>
    </location>
</feature>
<evidence type="ECO:0000256" key="3">
    <source>
        <dbReference type="ARBA" id="ARBA00022630"/>
    </source>
</evidence>
<dbReference type="eggNOG" id="ENOG502QTE5">
    <property type="taxonomic scope" value="Eukaryota"/>
</dbReference>
<dbReference type="Gene3D" id="3.30.465.10">
    <property type="match status" value="1"/>
</dbReference>
<dbReference type="RefSeq" id="XP_014169188.1">
    <property type="nucleotide sequence ID" value="XM_014313713.1"/>
</dbReference>
<dbReference type="GO" id="GO:0071949">
    <property type="term" value="F:FAD binding"/>
    <property type="evidence" value="ECO:0007669"/>
    <property type="project" value="InterPro"/>
</dbReference>
<evidence type="ECO:0000256" key="2">
    <source>
        <dbReference type="ARBA" id="ARBA00005466"/>
    </source>
</evidence>
<protein>
    <submittedName>
        <fullName evidence="8">Berberine family protein</fullName>
    </submittedName>
</protein>
<dbReference type="STRING" id="655863.F0XQM4"/>
<name>F0XQM4_GROCL</name>
<dbReference type="OrthoDB" id="407275at2759"/>
<keyword evidence="9" id="KW-1185">Reference proteome</keyword>
<dbReference type="AlphaFoldDB" id="F0XQM4"/>
<feature type="chain" id="PRO_5003264070" evidence="6">
    <location>
        <begin position="22"/>
        <end position="560"/>
    </location>
</feature>
<keyword evidence="3" id="KW-0285">Flavoprotein</keyword>
<evidence type="ECO:0000313" key="9">
    <source>
        <dbReference type="Proteomes" id="UP000007796"/>
    </source>
</evidence>
<dbReference type="Pfam" id="PF01565">
    <property type="entry name" value="FAD_binding_4"/>
    <property type="match status" value="1"/>
</dbReference>